<keyword evidence="1" id="KW-0413">Isomerase</keyword>
<gene>
    <name evidence="3" type="ORF">EYB31_26680</name>
</gene>
<dbReference type="AlphaFoldDB" id="A0A4Q9DKM0"/>
<evidence type="ECO:0000256" key="1">
    <source>
        <dbReference type="ARBA" id="ARBA00023235"/>
    </source>
</evidence>
<dbReference type="InterPro" id="IPR009015">
    <property type="entry name" value="Fucose_isomerase_N/cen_sf"/>
</dbReference>
<keyword evidence="4" id="KW-1185">Reference proteome</keyword>
<dbReference type="GO" id="GO:0005996">
    <property type="term" value="P:monosaccharide metabolic process"/>
    <property type="evidence" value="ECO:0007669"/>
    <property type="project" value="InterPro"/>
</dbReference>
<dbReference type="PANTHER" id="PTHR36120">
    <property type="entry name" value="FUCOSE ISOMERASE"/>
    <property type="match status" value="1"/>
</dbReference>
<dbReference type="Proteomes" id="UP000293142">
    <property type="component" value="Unassembled WGS sequence"/>
</dbReference>
<evidence type="ECO:0008006" key="5">
    <source>
        <dbReference type="Google" id="ProtNLM"/>
    </source>
</evidence>
<evidence type="ECO:0000313" key="3">
    <source>
        <dbReference type="EMBL" id="TBL73270.1"/>
    </source>
</evidence>
<comment type="caution">
    <text evidence="3">The sequence shown here is derived from an EMBL/GenBank/DDBJ whole genome shotgun (WGS) entry which is preliminary data.</text>
</comment>
<accession>A0A4Q9DKM0</accession>
<dbReference type="RefSeq" id="WP_131016503.1">
    <property type="nucleotide sequence ID" value="NZ_SIRE01000021.1"/>
</dbReference>
<name>A0A4Q9DKM0_9BACL</name>
<organism evidence="3 4">
    <name type="scientific">Paenibacillus thalictri</name>
    <dbReference type="NCBI Taxonomy" id="2527873"/>
    <lineage>
        <taxon>Bacteria</taxon>
        <taxon>Bacillati</taxon>
        <taxon>Bacillota</taxon>
        <taxon>Bacilli</taxon>
        <taxon>Bacillales</taxon>
        <taxon>Paenibacillaceae</taxon>
        <taxon>Paenibacillus</taxon>
    </lineage>
</organism>
<dbReference type="OrthoDB" id="5838738at2"/>
<sequence>MIKMKTVFLPVARPTFDVETANIYFEQSKQLLNKLVDCSISPDALLMSPEDTARFIRDAVQGGPVDAVIVQSTTFVDARFIIEIMDATDAPILLWGVREPRVNGTRLSLNSMTGINNLSNSIVARRRKFALLFGNPQEAELAAELHAQLKVVRLMQQLKQLKIGVIGSQPDGFLFSHADPDMLAKLGPQLIELNLQDVFAKAAEVPEQEVQLALQTAAGQVKGLSLLPEEGVVKFSRFQTALLHEIRRLGISMVAVRCWPEFFTEYGAAACSTVSSLIESGVMASCEADIHGAITMYIQHQLAQNAPYLGDLVHIDESKDSGVFWHCGAGAFSLARADTGAVAGLHPNRKLGFTLEFGLKAGEVSVNRLGPDPFKPGAYRMLMLSGEALDEPQKFWGTSVEVGFGQPIVPLMKKLMLQGFEPHYSIVYANINKEVGMLCDWLDVEKNPL</sequence>
<dbReference type="SUPFAM" id="SSF53743">
    <property type="entry name" value="FucI/AraA N-terminal and middle domains"/>
    <property type="match status" value="1"/>
</dbReference>
<dbReference type="GO" id="GO:0016861">
    <property type="term" value="F:intramolecular oxidoreductase activity, interconverting aldoses and ketoses"/>
    <property type="evidence" value="ECO:0007669"/>
    <property type="project" value="InterPro"/>
</dbReference>
<reference evidence="3 4" key="1">
    <citation type="submission" date="2019-02" db="EMBL/GenBank/DDBJ databases">
        <title>Paenibacillus sp. nov., isolated from surface-sterilized tissue of Thalictrum simplex L.</title>
        <authorList>
            <person name="Tuo L."/>
        </authorList>
    </citation>
    <scope>NUCLEOTIDE SEQUENCE [LARGE SCALE GENOMIC DNA]</scope>
    <source>
        <strain evidence="3 4">N2SHLJ1</strain>
    </source>
</reference>
<protein>
    <recommendedName>
        <fullName evidence="5">Fucose isomerase</fullName>
    </recommendedName>
</protein>
<dbReference type="GO" id="GO:0005737">
    <property type="term" value="C:cytoplasm"/>
    <property type="evidence" value="ECO:0007669"/>
    <property type="project" value="InterPro"/>
</dbReference>
<dbReference type="EMBL" id="SIRE01000021">
    <property type="protein sequence ID" value="TBL73270.1"/>
    <property type="molecule type" value="Genomic_DNA"/>
</dbReference>
<dbReference type="PANTHER" id="PTHR36120:SF1">
    <property type="entry name" value="L-FUCOSE ISOMERASE C-TERMINAL DOMAIN-CONTAINING PROTEIN"/>
    <property type="match status" value="1"/>
</dbReference>
<proteinExistence type="predicted"/>
<evidence type="ECO:0000313" key="4">
    <source>
        <dbReference type="Proteomes" id="UP000293142"/>
    </source>
</evidence>
<keyword evidence="2" id="KW-0119">Carbohydrate metabolism</keyword>
<evidence type="ECO:0000256" key="2">
    <source>
        <dbReference type="ARBA" id="ARBA00023277"/>
    </source>
</evidence>